<name>A0A264W0G3_9BACL</name>
<dbReference type="GO" id="GO:0005886">
    <property type="term" value="C:plasma membrane"/>
    <property type="evidence" value="ECO:0007669"/>
    <property type="project" value="TreeGrafter"/>
</dbReference>
<evidence type="ECO:0000256" key="5">
    <source>
        <dbReference type="PIRNR" id="PIRNR038471"/>
    </source>
</evidence>
<evidence type="ECO:0000259" key="7">
    <source>
        <dbReference type="Pfam" id="PF04085"/>
    </source>
</evidence>
<dbReference type="GO" id="GO:0008360">
    <property type="term" value="P:regulation of cell shape"/>
    <property type="evidence" value="ECO:0007669"/>
    <property type="project" value="UniProtKB-KW"/>
</dbReference>
<feature type="domain" description="Rod shape-determining protein MreC beta-barrel core" evidence="7">
    <location>
        <begin position="123"/>
        <end position="273"/>
    </location>
</feature>
<keyword evidence="9" id="KW-1185">Reference proteome</keyword>
<dbReference type="OrthoDB" id="9792313at2"/>
<accession>A0A264W0G3</accession>
<dbReference type="InterPro" id="IPR042177">
    <property type="entry name" value="Cell/Rod_1"/>
</dbReference>
<dbReference type="Pfam" id="PF04085">
    <property type="entry name" value="MreC"/>
    <property type="match status" value="1"/>
</dbReference>
<keyword evidence="6" id="KW-0175">Coiled coil</keyword>
<dbReference type="InterPro" id="IPR042175">
    <property type="entry name" value="Cell/Rod_MreC_2"/>
</dbReference>
<dbReference type="Gene3D" id="2.40.10.350">
    <property type="entry name" value="Rod shape-determining protein MreC, domain 2"/>
    <property type="match status" value="1"/>
</dbReference>
<protein>
    <recommendedName>
        <fullName evidence="2 5">Cell shape-determining protein MreC</fullName>
    </recommendedName>
    <alternativeName>
        <fullName evidence="4 5">Cell shape protein MreC</fullName>
    </alternativeName>
</protein>
<comment type="function">
    <text evidence="5">Involved in formation and maintenance of cell shape.</text>
</comment>
<comment type="similarity">
    <text evidence="1 5">Belongs to the MreC family.</text>
</comment>
<evidence type="ECO:0000256" key="3">
    <source>
        <dbReference type="ARBA" id="ARBA00022960"/>
    </source>
</evidence>
<keyword evidence="3 5" id="KW-0133">Cell shape</keyword>
<dbReference type="NCBIfam" id="TIGR00219">
    <property type="entry name" value="mreC"/>
    <property type="match status" value="1"/>
</dbReference>
<dbReference type="SUPFAM" id="SSF158622">
    <property type="entry name" value="YheA/YmcA-like"/>
    <property type="match status" value="1"/>
</dbReference>
<dbReference type="Proteomes" id="UP000217065">
    <property type="component" value="Unassembled WGS sequence"/>
</dbReference>
<dbReference type="AlphaFoldDB" id="A0A264W0G3"/>
<evidence type="ECO:0000313" key="9">
    <source>
        <dbReference type="Proteomes" id="UP000217065"/>
    </source>
</evidence>
<dbReference type="RefSeq" id="WP_094944205.1">
    <property type="nucleotide sequence ID" value="NZ_NOKQ01000289.1"/>
</dbReference>
<evidence type="ECO:0000256" key="1">
    <source>
        <dbReference type="ARBA" id="ARBA00009369"/>
    </source>
</evidence>
<sequence length="299" mass="33074">MPSLFSAKRLIVLLVGMIVLVVLISFTLRGRDNANPAESLIKDVVGFGQSLVAKPTHFVVERYKNVEDFLHTYEENERLKARIQDYAAVQAEVQQLQQENAELKELAEVQEDLSDYEPIRATVIARNPEQWDEKIILDRGKLHGVSANMAVMTAQGLIGKVTLVTNRTATVELVTTQNPNNRISAFVAEDETIFGLIEGYDEERRELILRRLDTNAKIEKGQKITTSGLGGIFPKGIYIGEVTEVTSDDHGLTKLAYVKPADDFLTLNQVMIAARTVPMVSGEDGTAEGEEAAEGEDSE</sequence>
<feature type="coiled-coil region" evidence="6">
    <location>
        <begin position="79"/>
        <end position="113"/>
    </location>
</feature>
<evidence type="ECO:0000313" key="8">
    <source>
        <dbReference type="EMBL" id="OZS77070.1"/>
    </source>
</evidence>
<proteinExistence type="inferred from homology"/>
<dbReference type="Gene3D" id="1.20.5.490">
    <property type="entry name" value="Single helix bin"/>
    <property type="match status" value="1"/>
</dbReference>
<organism evidence="8 9">
    <name type="scientific">Tetzosporium hominis</name>
    <dbReference type="NCBI Taxonomy" id="2020506"/>
    <lineage>
        <taxon>Bacteria</taxon>
        <taxon>Bacillati</taxon>
        <taxon>Bacillota</taxon>
        <taxon>Bacilli</taxon>
        <taxon>Bacillales</taxon>
        <taxon>Caryophanaceae</taxon>
        <taxon>Tetzosporium</taxon>
    </lineage>
</organism>
<dbReference type="PIRSF" id="PIRSF038471">
    <property type="entry name" value="MreC"/>
    <property type="match status" value="1"/>
</dbReference>
<evidence type="ECO:0000256" key="6">
    <source>
        <dbReference type="SAM" id="Coils"/>
    </source>
</evidence>
<dbReference type="InterPro" id="IPR023378">
    <property type="entry name" value="YheA/YmcA-like_dom_sf"/>
</dbReference>
<dbReference type="EMBL" id="NOKQ01000289">
    <property type="protein sequence ID" value="OZS77070.1"/>
    <property type="molecule type" value="Genomic_DNA"/>
</dbReference>
<evidence type="ECO:0000256" key="4">
    <source>
        <dbReference type="ARBA" id="ARBA00032089"/>
    </source>
</evidence>
<dbReference type="PANTHER" id="PTHR34138:SF1">
    <property type="entry name" value="CELL SHAPE-DETERMINING PROTEIN MREC"/>
    <property type="match status" value="1"/>
</dbReference>
<dbReference type="InterPro" id="IPR007221">
    <property type="entry name" value="MreC"/>
</dbReference>
<comment type="caution">
    <text evidence="8">The sequence shown here is derived from an EMBL/GenBank/DDBJ whole genome shotgun (WGS) entry which is preliminary data.</text>
</comment>
<gene>
    <name evidence="8" type="primary">mreC</name>
    <name evidence="8" type="ORF">CF394_13090</name>
</gene>
<evidence type="ECO:0000256" key="2">
    <source>
        <dbReference type="ARBA" id="ARBA00013855"/>
    </source>
</evidence>
<dbReference type="InterPro" id="IPR055342">
    <property type="entry name" value="MreC_beta-barrel_core"/>
</dbReference>
<reference evidence="8 9" key="1">
    <citation type="submission" date="2017-07" db="EMBL/GenBank/DDBJ databases">
        <title>Tetzosporium hominis gen.nov. sp.nov.</title>
        <authorList>
            <person name="Tetz G."/>
            <person name="Tetz V."/>
        </authorList>
    </citation>
    <scope>NUCLEOTIDE SEQUENCE [LARGE SCALE GENOMIC DNA]</scope>
    <source>
        <strain evidence="8 9">VT-49</strain>
    </source>
</reference>
<dbReference type="PANTHER" id="PTHR34138">
    <property type="entry name" value="CELL SHAPE-DETERMINING PROTEIN MREC"/>
    <property type="match status" value="1"/>
</dbReference>
<dbReference type="Gene3D" id="2.40.10.340">
    <property type="entry name" value="Rod shape-determining protein MreC, domain 1"/>
    <property type="match status" value="1"/>
</dbReference>